<accession>A0A9X1ZA58</accession>
<sequence length="114" mass="13160">MPENNTFNSFINDSGLSDYYKSNSDLELRLYHDLNIYGDIAESCIETLSDNYGVDISSFRFGDYFPEEFSGKSHFQKMLFSLIPFLRASKEDKADFKPLTFLMLKNAIDKGRLV</sequence>
<organism evidence="1 2">
    <name type="scientific">Shewanella pneumatophori</name>
    <dbReference type="NCBI Taxonomy" id="314092"/>
    <lineage>
        <taxon>Bacteria</taxon>
        <taxon>Pseudomonadati</taxon>
        <taxon>Pseudomonadota</taxon>
        <taxon>Gammaproteobacteria</taxon>
        <taxon>Alteromonadales</taxon>
        <taxon>Shewanellaceae</taxon>
        <taxon>Shewanella</taxon>
    </lineage>
</organism>
<comment type="caution">
    <text evidence="1">The sequence shown here is derived from an EMBL/GenBank/DDBJ whole genome shotgun (WGS) entry which is preliminary data.</text>
</comment>
<evidence type="ECO:0000313" key="2">
    <source>
        <dbReference type="Proteomes" id="UP001139293"/>
    </source>
</evidence>
<reference evidence="1" key="1">
    <citation type="submission" date="2022-01" db="EMBL/GenBank/DDBJ databases">
        <title>Whole genome-based taxonomy of the Shewanellaceae.</title>
        <authorList>
            <person name="Martin-Rodriguez A.J."/>
        </authorList>
    </citation>
    <scope>NUCLEOTIDE SEQUENCE</scope>
    <source>
        <strain evidence="1">KCTC 23973</strain>
    </source>
</reference>
<gene>
    <name evidence="1" type="ORF">L2740_04090</name>
</gene>
<proteinExistence type="predicted"/>
<dbReference type="Proteomes" id="UP001139293">
    <property type="component" value="Unassembled WGS sequence"/>
</dbReference>
<keyword evidence="2" id="KW-1185">Reference proteome</keyword>
<name>A0A9X1ZA58_9GAMM</name>
<dbReference type="RefSeq" id="WP_248948852.1">
    <property type="nucleotide sequence ID" value="NZ_JAKILB010000002.1"/>
</dbReference>
<dbReference type="EMBL" id="JAKILB010000002">
    <property type="protein sequence ID" value="MCL1137726.1"/>
    <property type="molecule type" value="Genomic_DNA"/>
</dbReference>
<protein>
    <submittedName>
        <fullName evidence="1">DUF1493 family protein</fullName>
    </submittedName>
</protein>
<evidence type="ECO:0000313" key="1">
    <source>
        <dbReference type="EMBL" id="MCL1137726.1"/>
    </source>
</evidence>
<dbReference type="AlphaFoldDB" id="A0A9X1ZA58"/>